<dbReference type="Pfam" id="PF08701">
    <property type="entry name" value="GN3L_Grn1"/>
    <property type="match status" value="1"/>
</dbReference>
<proteinExistence type="predicted"/>
<dbReference type="InterPro" id="IPR023179">
    <property type="entry name" value="GTP-bd_ortho_bundle_sf"/>
</dbReference>
<evidence type="ECO:0000256" key="3">
    <source>
        <dbReference type="ARBA" id="ARBA00023134"/>
    </source>
</evidence>
<feature type="compositionally biased region" description="Basic residues" evidence="5">
    <location>
        <begin position="1"/>
        <end position="19"/>
    </location>
</feature>
<dbReference type="GO" id="GO:0005730">
    <property type="term" value="C:nucleolus"/>
    <property type="evidence" value="ECO:0007669"/>
    <property type="project" value="TreeGrafter"/>
</dbReference>
<keyword evidence="2" id="KW-0547">Nucleotide-binding</keyword>
<keyword evidence="3" id="KW-0342">GTP-binding</keyword>
<dbReference type="Gene3D" id="1.10.1580.10">
    <property type="match status" value="1"/>
</dbReference>
<evidence type="ECO:0000256" key="4">
    <source>
        <dbReference type="ARBA" id="ARBA00023242"/>
    </source>
</evidence>
<dbReference type="AlphaFoldDB" id="A0A6A6PXU9"/>
<feature type="compositionally biased region" description="Low complexity" evidence="5">
    <location>
        <begin position="133"/>
        <end position="143"/>
    </location>
</feature>
<evidence type="ECO:0000313" key="7">
    <source>
        <dbReference type="EMBL" id="KAF2484323.1"/>
    </source>
</evidence>
<evidence type="ECO:0000313" key="8">
    <source>
        <dbReference type="Proteomes" id="UP000799767"/>
    </source>
</evidence>
<organism evidence="7 8">
    <name type="scientific">Neohortaea acidophila</name>
    <dbReference type="NCBI Taxonomy" id="245834"/>
    <lineage>
        <taxon>Eukaryota</taxon>
        <taxon>Fungi</taxon>
        <taxon>Dikarya</taxon>
        <taxon>Ascomycota</taxon>
        <taxon>Pezizomycotina</taxon>
        <taxon>Dothideomycetes</taxon>
        <taxon>Dothideomycetidae</taxon>
        <taxon>Mycosphaerellales</taxon>
        <taxon>Teratosphaeriaceae</taxon>
        <taxon>Neohortaea</taxon>
    </lineage>
</organism>
<keyword evidence="8" id="KW-1185">Reference proteome</keyword>
<dbReference type="RefSeq" id="XP_033590892.1">
    <property type="nucleotide sequence ID" value="XM_033733293.1"/>
</dbReference>
<dbReference type="PANTHER" id="PTHR11089:SF30">
    <property type="entry name" value="GUANINE NUCLEOTIDE-BINDING PROTEIN-LIKE 3 HOMOLOG"/>
    <property type="match status" value="1"/>
</dbReference>
<dbReference type="GeneID" id="54474295"/>
<evidence type="ECO:0000256" key="1">
    <source>
        <dbReference type="ARBA" id="ARBA00004123"/>
    </source>
</evidence>
<gene>
    <name evidence="7" type="ORF">BDY17DRAFT_295409</name>
</gene>
<dbReference type="InterPro" id="IPR050755">
    <property type="entry name" value="TRAFAC_YlqF/YawG_RiboMat"/>
</dbReference>
<dbReference type="EMBL" id="MU001634">
    <property type="protein sequence ID" value="KAF2484323.1"/>
    <property type="molecule type" value="Genomic_DNA"/>
</dbReference>
<dbReference type="OrthoDB" id="10266128at2759"/>
<evidence type="ECO:0000256" key="2">
    <source>
        <dbReference type="ARBA" id="ARBA00022741"/>
    </source>
</evidence>
<feature type="compositionally biased region" description="Acidic residues" evidence="5">
    <location>
        <begin position="148"/>
        <end position="167"/>
    </location>
</feature>
<dbReference type="GO" id="GO:0005525">
    <property type="term" value="F:GTP binding"/>
    <property type="evidence" value="ECO:0007669"/>
    <property type="project" value="UniProtKB-KW"/>
</dbReference>
<sequence length="323" mass="35863">MKVGKPKSKRVPVRLRQKIQKASAAKDRKRRKDAKKNPEWRSRLKKDPGIPNLFPYKAKVLAEIEESKRRKEEEMLRKREVAKAQRAGRAVEVVVPAGETEVDVEDDDEVLSDDVEGLEEDESMDEDDSNPMAALLASAQARANNYTQDDDGDDDAEEDEEEEEWTGVEEQRSSTTTTSRQQPKALPKQALADPIKSISKLLERVQDAAGGVQILLDYYQIPPLVTAGSDLTSRFLVEVARKRGRLGRGGVPNLHSAALTVLGDLNDERLVLPVAEKKTTAATTKGDVQVVERLAEPFRIEGLWGDEEGEGAMAVERDVTVQV</sequence>
<reference evidence="7" key="1">
    <citation type="journal article" date="2020" name="Stud. Mycol.">
        <title>101 Dothideomycetes genomes: a test case for predicting lifestyles and emergence of pathogens.</title>
        <authorList>
            <person name="Haridas S."/>
            <person name="Albert R."/>
            <person name="Binder M."/>
            <person name="Bloem J."/>
            <person name="Labutti K."/>
            <person name="Salamov A."/>
            <person name="Andreopoulos B."/>
            <person name="Baker S."/>
            <person name="Barry K."/>
            <person name="Bills G."/>
            <person name="Bluhm B."/>
            <person name="Cannon C."/>
            <person name="Castanera R."/>
            <person name="Culley D."/>
            <person name="Daum C."/>
            <person name="Ezra D."/>
            <person name="Gonzalez J."/>
            <person name="Henrissat B."/>
            <person name="Kuo A."/>
            <person name="Liang C."/>
            <person name="Lipzen A."/>
            <person name="Lutzoni F."/>
            <person name="Magnuson J."/>
            <person name="Mondo S."/>
            <person name="Nolan M."/>
            <person name="Ohm R."/>
            <person name="Pangilinan J."/>
            <person name="Park H.-J."/>
            <person name="Ramirez L."/>
            <person name="Alfaro M."/>
            <person name="Sun H."/>
            <person name="Tritt A."/>
            <person name="Yoshinaga Y."/>
            <person name="Zwiers L.-H."/>
            <person name="Turgeon B."/>
            <person name="Goodwin S."/>
            <person name="Spatafora J."/>
            <person name="Crous P."/>
            <person name="Grigoriev I."/>
        </authorList>
    </citation>
    <scope>NUCLEOTIDE SEQUENCE</scope>
    <source>
        <strain evidence="7">CBS 113389</strain>
    </source>
</reference>
<evidence type="ECO:0000256" key="5">
    <source>
        <dbReference type="SAM" id="MobiDB-lite"/>
    </source>
</evidence>
<protein>
    <submittedName>
        <fullName evidence="7">GNL3L/Grn1 putative GTPase-domain-containing protein</fullName>
    </submittedName>
</protein>
<feature type="compositionally biased region" description="Basic and acidic residues" evidence="5">
    <location>
        <begin position="68"/>
        <end position="83"/>
    </location>
</feature>
<dbReference type="PANTHER" id="PTHR11089">
    <property type="entry name" value="GTP-BINDING PROTEIN-RELATED"/>
    <property type="match status" value="1"/>
</dbReference>
<name>A0A6A6PXU9_9PEZI</name>
<keyword evidence="4" id="KW-0539">Nucleus</keyword>
<comment type="subcellular location">
    <subcellularLocation>
        <location evidence="1">Nucleus</location>
    </subcellularLocation>
</comment>
<dbReference type="Proteomes" id="UP000799767">
    <property type="component" value="Unassembled WGS sequence"/>
</dbReference>
<dbReference type="InterPro" id="IPR014813">
    <property type="entry name" value="Gnl3_N_dom"/>
</dbReference>
<feature type="compositionally biased region" description="Acidic residues" evidence="5">
    <location>
        <begin position="100"/>
        <end position="129"/>
    </location>
</feature>
<feature type="domain" description="Guanine nucleotide-binding protein-like 3 N-terminal" evidence="6">
    <location>
        <begin position="13"/>
        <end position="87"/>
    </location>
</feature>
<feature type="compositionally biased region" description="Basic and acidic residues" evidence="5">
    <location>
        <begin position="35"/>
        <end position="48"/>
    </location>
</feature>
<accession>A0A6A6PXU9</accession>
<feature type="region of interest" description="Disordered" evidence="5">
    <location>
        <begin position="68"/>
        <end position="190"/>
    </location>
</feature>
<feature type="compositionally biased region" description="Low complexity" evidence="5">
    <location>
        <begin position="173"/>
        <end position="182"/>
    </location>
</feature>
<evidence type="ECO:0000259" key="6">
    <source>
        <dbReference type="Pfam" id="PF08701"/>
    </source>
</evidence>
<feature type="region of interest" description="Disordered" evidence="5">
    <location>
        <begin position="1"/>
        <end position="51"/>
    </location>
</feature>